<protein>
    <recommendedName>
        <fullName evidence="3">GNAT family N-acetyltransferase</fullName>
    </recommendedName>
</protein>
<evidence type="ECO:0000313" key="1">
    <source>
        <dbReference type="EMBL" id="MFG1706071.1"/>
    </source>
</evidence>
<accession>A0ABW7AFI2</accession>
<dbReference type="SUPFAM" id="SSF55729">
    <property type="entry name" value="Acyl-CoA N-acyltransferases (Nat)"/>
    <property type="match status" value="1"/>
</dbReference>
<sequence length="61" mass="6525">MVTVRAFASGDELSLVEAWNRSMPGDPASSAWFRDCVLLDPNFDPEGLRVAVVDGRVAGCA</sequence>
<proteinExistence type="predicted"/>
<keyword evidence="2" id="KW-1185">Reference proteome</keyword>
<dbReference type="InterPro" id="IPR016181">
    <property type="entry name" value="Acyl_CoA_acyltransferase"/>
</dbReference>
<dbReference type="RefSeq" id="WP_393168587.1">
    <property type="nucleotide sequence ID" value="NZ_JBICRM010000013.1"/>
</dbReference>
<comment type="caution">
    <text evidence="1">The sequence shown here is derived from an EMBL/GenBank/DDBJ whole genome shotgun (WGS) entry which is preliminary data.</text>
</comment>
<reference evidence="1 2" key="1">
    <citation type="submission" date="2024-10" db="EMBL/GenBank/DDBJ databases">
        <authorList>
            <person name="Topkara A.R."/>
            <person name="Saygin H."/>
        </authorList>
    </citation>
    <scope>NUCLEOTIDE SEQUENCE [LARGE SCALE GENOMIC DNA]</scope>
    <source>
        <strain evidence="1 2">M3C6</strain>
    </source>
</reference>
<dbReference type="Proteomes" id="UP001603978">
    <property type="component" value="Unassembled WGS sequence"/>
</dbReference>
<name>A0ABW7AFI2_9ACTN</name>
<dbReference type="EMBL" id="JBICRM010000013">
    <property type="protein sequence ID" value="MFG1706071.1"/>
    <property type="molecule type" value="Genomic_DNA"/>
</dbReference>
<evidence type="ECO:0008006" key="3">
    <source>
        <dbReference type="Google" id="ProtNLM"/>
    </source>
</evidence>
<organism evidence="1 2">
    <name type="scientific">Nonomuraea marmarensis</name>
    <dbReference type="NCBI Taxonomy" id="3351344"/>
    <lineage>
        <taxon>Bacteria</taxon>
        <taxon>Bacillati</taxon>
        <taxon>Actinomycetota</taxon>
        <taxon>Actinomycetes</taxon>
        <taxon>Streptosporangiales</taxon>
        <taxon>Streptosporangiaceae</taxon>
        <taxon>Nonomuraea</taxon>
    </lineage>
</organism>
<gene>
    <name evidence="1" type="ORF">ACFLIM_23030</name>
</gene>
<evidence type="ECO:0000313" key="2">
    <source>
        <dbReference type="Proteomes" id="UP001603978"/>
    </source>
</evidence>
<dbReference type="Gene3D" id="3.40.630.30">
    <property type="match status" value="1"/>
</dbReference>